<dbReference type="SUPFAM" id="SSF51735">
    <property type="entry name" value="NAD(P)-binding Rossmann-fold domains"/>
    <property type="match status" value="1"/>
</dbReference>
<comment type="pathway">
    <text evidence="4">Cofactor biosynthesis; (R)-pantothenate biosynthesis; (R)-pantoate from 3-methyl-2-oxobutanoate: step 2/2.</text>
</comment>
<evidence type="ECO:0000259" key="6">
    <source>
        <dbReference type="Pfam" id="PF08546"/>
    </source>
</evidence>
<keyword evidence="4" id="KW-0566">Pantothenate biosynthesis</keyword>
<dbReference type="EC" id="1.1.1.169" evidence="4"/>
<organism evidence="7 8">
    <name type="scientific">Kocuria flava</name>
    <dbReference type="NCBI Taxonomy" id="446860"/>
    <lineage>
        <taxon>Bacteria</taxon>
        <taxon>Bacillati</taxon>
        <taxon>Actinomycetota</taxon>
        <taxon>Actinomycetes</taxon>
        <taxon>Micrococcales</taxon>
        <taxon>Micrococcaceae</taxon>
        <taxon>Kocuria</taxon>
    </lineage>
</organism>
<evidence type="ECO:0000256" key="4">
    <source>
        <dbReference type="RuleBase" id="RU362068"/>
    </source>
</evidence>
<dbReference type="InterPro" id="IPR013332">
    <property type="entry name" value="KPR_N"/>
</dbReference>
<proteinExistence type="inferred from homology"/>
<comment type="similarity">
    <text evidence="1 4">Belongs to the ketopantoate reductase family.</text>
</comment>
<dbReference type="InterPro" id="IPR051402">
    <property type="entry name" value="KPR-Related"/>
</dbReference>
<dbReference type="PANTHER" id="PTHR21708:SF26">
    <property type="entry name" value="2-DEHYDROPANTOATE 2-REDUCTASE"/>
    <property type="match status" value="1"/>
</dbReference>
<accession>A0A2N4SXE6</accession>
<dbReference type="InterPro" id="IPR013752">
    <property type="entry name" value="KPA_reductase"/>
</dbReference>
<dbReference type="Pfam" id="PF02558">
    <property type="entry name" value="ApbA"/>
    <property type="match status" value="1"/>
</dbReference>
<evidence type="ECO:0000313" key="7">
    <source>
        <dbReference type="EMBL" id="PLC10651.1"/>
    </source>
</evidence>
<dbReference type="InterPro" id="IPR013328">
    <property type="entry name" value="6PGD_dom2"/>
</dbReference>
<feature type="domain" description="Ketopantoate reductase N-terminal" evidence="5">
    <location>
        <begin position="3"/>
        <end position="148"/>
    </location>
</feature>
<protein>
    <recommendedName>
        <fullName evidence="4">2-dehydropantoate 2-reductase</fullName>
        <ecNumber evidence="4">1.1.1.169</ecNumber>
    </recommendedName>
    <alternativeName>
        <fullName evidence="4">Ketopantoate reductase</fullName>
    </alternativeName>
</protein>
<dbReference type="UniPathway" id="UPA00028">
    <property type="reaction ID" value="UER00004"/>
</dbReference>
<keyword evidence="2 4" id="KW-0521">NADP</keyword>
<keyword evidence="3 4" id="KW-0560">Oxidoreductase</keyword>
<dbReference type="FunFam" id="3.40.50.720:FF:000307">
    <property type="entry name" value="2-dehydropantoate 2-reductase"/>
    <property type="match status" value="1"/>
</dbReference>
<dbReference type="InterPro" id="IPR036291">
    <property type="entry name" value="NAD(P)-bd_dom_sf"/>
</dbReference>
<dbReference type="PANTHER" id="PTHR21708">
    <property type="entry name" value="PROBABLE 2-DEHYDROPANTOATE 2-REDUCTASE"/>
    <property type="match status" value="1"/>
</dbReference>
<dbReference type="SUPFAM" id="SSF48179">
    <property type="entry name" value="6-phosphogluconate dehydrogenase C-terminal domain-like"/>
    <property type="match status" value="1"/>
</dbReference>
<dbReference type="RefSeq" id="WP_180814817.1">
    <property type="nucleotide sequence ID" value="NZ_LOMZ01000005.1"/>
</dbReference>
<dbReference type="EMBL" id="LOMZ01000005">
    <property type="protein sequence ID" value="PLC10651.1"/>
    <property type="molecule type" value="Genomic_DNA"/>
</dbReference>
<evidence type="ECO:0000256" key="1">
    <source>
        <dbReference type="ARBA" id="ARBA00007870"/>
    </source>
</evidence>
<dbReference type="GO" id="GO:0005737">
    <property type="term" value="C:cytoplasm"/>
    <property type="evidence" value="ECO:0007669"/>
    <property type="project" value="TreeGrafter"/>
</dbReference>
<reference evidence="7 8" key="1">
    <citation type="submission" date="2015-12" db="EMBL/GenBank/DDBJ databases">
        <authorList>
            <person name="Shamseldin A."/>
            <person name="Moawad H."/>
            <person name="Abd El-Rahim W.M."/>
            <person name="Sadowsky M.J."/>
        </authorList>
    </citation>
    <scope>NUCLEOTIDE SEQUENCE [LARGE SCALE GENOMIC DNA]</scope>
    <source>
        <strain evidence="7 8">S43</strain>
    </source>
</reference>
<dbReference type="AlphaFoldDB" id="A0A2N4SXE6"/>
<comment type="caution">
    <text evidence="7">The sequence shown here is derived from an EMBL/GenBank/DDBJ whole genome shotgun (WGS) entry which is preliminary data.</text>
</comment>
<dbReference type="Pfam" id="PF08546">
    <property type="entry name" value="ApbA_C"/>
    <property type="match status" value="1"/>
</dbReference>
<dbReference type="GO" id="GO:0008677">
    <property type="term" value="F:2-dehydropantoate 2-reductase activity"/>
    <property type="evidence" value="ECO:0007669"/>
    <property type="project" value="UniProtKB-EC"/>
</dbReference>
<dbReference type="NCBIfam" id="TIGR00745">
    <property type="entry name" value="apbA_panE"/>
    <property type="match status" value="1"/>
</dbReference>
<comment type="catalytic activity">
    <reaction evidence="4">
        <text>(R)-pantoate + NADP(+) = 2-dehydropantoate + NADPH + H(+)</text>
        <dbReference type="Rhea" id="RHEA:16233"/>
        <dbReference type="ChEBI" id="CHEBI:11561"/>
        <dbReference type="ChEBI" id="CHEBI:15378"/>
        <dbReference type="ChEBI" id="CHEBI:15980"/>
        <dbReference type="ChEBI" id="CHEBI:57783"/>
        <dbReference type="ChEBI" id="CHEBI:58349"/>
        <dbReference type="EC" id="1.1.1.169"/>
    </reaction>
</comment>
<evidence type="ECO:0000256" key="2">
    <source>
        <dbReference type="ARBA" id="ARBA00022857"/>
    </source>
</evidence>
<evidence type="ECO:0000313" key="8">
    <source>
        <dbReference type="Proteomes" id="UP000234632"/>
    </source>
</evidence>
<gene>
    <name evidence="7" type="ORF">AUQ48_17270</name>
</gene>
<name>A0A2N4SXE6_9MICC</name>
<evidence type="ECO:0000259" key="5">
    <source>
        <dbReference type="Pfam" id="PF02558"/>
    </source>
</evidence>
<dbReference type="GO" id="GO:0015940">
    <property type="term" value="P:pantothenate biosynthetic process"/>
    <property type="evidence" value="ECO:0007669"/>
    <property type="project" value="UniProtKB-UniPathway"/>
</dbReference>
<dbReference type="InterPro" id="IPR008927">
    <property type="entry name" value="6-PGluconate_DH-like_C_sf"/>
</dbReference>
<comment type="function">
    <text evidence="4">Catalyzes the NADPH-dependent reduction of ketopantoate into pantoic acid.</text>
</comment>
<sequence length="304" mass="31758">MRILIAGAGATGGYFGARLVQAGRDVTFLVRPRRAEQLRTGLRLIGPNGEETVPVATITAEDLDGTYDLVIVAVKAGALPTVIDQIAPAVGKETMVLPFLNGMAHLTALNHRFGAARVLGGIVKVVATVADDGAIRQMHPIATLTLGPQAGPATDRIRRTHKELSAPGIETSMTQDVVAAMWHKWAFITAAGTNTCMMRAPVGNIVAVPGGEQFIRDVIAETEQVAAAASHPLPGPEHDAMVAMLTAPGSGFTSSLYRDVTAGLPHEGEHLLGAFVTTATELGVDTPLTALALLQLRAHDHATA</sequence>
<evidence type="ECO:0000256" key="3">
    <source>
        <dbReference type="ARBA" id="ARBA00023002"/>
    </source>
</evidence>
<dbReference type="InterPro" id="IPR003710">
    <property type="entry name" value="ApbA"/>
</dbReference>
<feature type="domain" description="Ketopantoate reductase C-terminal" evidence="6">
    <location>
        <begin position="176"/>
        <end position="296"/>
    </location>
</feature>
<dbReference type="Gene3D" id="3.40.50.720">
    <property type="entry name" value="NAD(P)-binding Rossmann-like Domain"/>
    <property type="match status" value="1"/>
</dbReference>
<dbReference type="Gene3D" id="1.10.1040.10">
    <property type="entry name" value="N-(1-d-carboxylethyl)-l-norvaline Dehydrogenase, domain 2"/>
    <property type="match status" value="1"/>
</dbReference>
<dbReference type="Proteomes" id="UP000234632">
    <property type="component" value="Unassembled WGS sequence"/>
</dbReference>